<keyword evidence="4" id="KW-1185">Reference proteome</keyword>
<dbReference type="Proteomes" id="UP000232412">
    <property type="component" value="Unassembled WGS sequence"/>
</dbReference>
<evidence type="ECO:0000259" key="2">
    <source>
        <dbReference type="Pfam" id="PF03413"/>
    </source>
</evidence>
<dbReference type="RefSeq" id="WP_101010917.1">
    <property type="nucleotide sequence ID" value="NZ_FRFC01000009.1"/>
</dbReference>
<feature type="domain" description="PepSY" evidence="2">
    <location>
        <begin position="59"/>
        <end position="116"/>
    </location>
</feature>
<evidence type="ECO:0000313" key="3">
    <source>
        <dbReference type="EMBL" id="SHO48033.1"/>
    </source>
</evidence>
<dbReference type="AlphaFoldDB" id="A0A2H1EJI2"/>
<protein>
    <recommendedName>
        <fullName evidence="2">PepSY domain-containing protein</fullName>
    </recommendedName>
</protein>
<gene>
    <name evidence="3" type="ORF">NSIN_80071</name>
</gene>
<proteinExistence type="predicted"/>
<dbReference type="Gene3D" id="3.10.450.40">
    <property type="match status" value="1"/>
</dbReference>
<dbReference type="EMBL" id="FRFC01000009">
    <property type="protein sequence ID" value="SHO48033.1"/>
    <property type="molecule type" value="Genomic_DNA"/>
</dbReference>
<accession>A0A2H1EJI2</accession>
<reference evidence="4" key="1">
    <citation type="submission" date="2016-12" db="EMBL/GenBank/DDBJ databases">
        <authorList>
            <person name="Herbold C."/>
        </authorList>
    </citation>
    <scope>NUCLEOTIDE SEQUENCE [LARGE SCALE GENOMIC DNA]</scope>
</reference>
<feature type="region of interest" description="Disordered" evidence="1">
    <location>
        <begin position="135"/>
        <end position="164"/>
    </location>
</feature>
<sequence length="164" mass="16933">MNTKDIFVHKKMLVMILGVAILATVGVSAASAQVQGTQNQKPQIQGSINLEQTIMSNVKVSFSAASDTAASAVSGKVIGGSLTVMQGYVVYSFKVIDDKNMVYSVIVDPSTGSVLYQSQGHQFGMGGFGMGGARGMHKPMGSHSWGSNPQSGSAPSTTPSGSQS</sequence>
<dbReference type="Pfam" id="PF03413">
    <property type="entry name" value="PepSY"/>
    <property type="match status" value="1"/>
</dbReference>
<dbReference type="OrthoDB" id="12230at2157"/>
<organism evidence="3 4">
    <name type="scientific">Nitrosotalea sinensis</name>
    <dbReference type="NCBI Taxonomy" id="1499975"/>
    <lineage>
        <taxon>Archaea</taxon>
        <taxon>Nitrososphaerota</taxon>
        <taxon>Nitrososphaeria</taxon>
        <taxon>Nitrosotaleales</taxon>
        <taxon>Nitrosotaleaceae</taxon>
        <taxon>Nitrosotalea</taxon>
    </lineage>
</organism>
<feature type="compositionally biased region" description="Low complexity" evidence="1">
    <location>
        <begin position="150"/>
        <end position="164"/>
    </location>
</feature>
<dbReference type="InterPro" id="IPR025711">
    <property type="entry name" value="PepSY"/>
</dbReference>
<evidence type="ECO:0000256" key="1">
    <source>
        <dbReference type="SAM" id="MobiDB-lite"/>
    </source>
</evidence>
<evidence type="ECO:0000313" key="4">
    <source>
        <dbReference type="Proteomes" id="UP000232412"/>
    </source>
</evidence>
<name>A0A2H1EJI2_9ARCH</name>